<dbReference type="GeneID" id="83204878"/>
<keyword evidence="2" id="KW-1185">Reference proteome</keyword>
<protein>
    <submittedName>
        <fullName evidence="1">Uncharacterized protein</fullName>
    </submittedName>
</protein>
<dbReference type="AlphaFoldDB" id="A0A9W9NPG8"/>
<gene>
    <name evidence="1" type="ORF">N7468_008279</name>
</gene>
<evidence type="ECO:0000313" key="2">
    <source>
        <dbReference type="Proteomes" id="UP001150941"/>
    </source>
</evidence>
<comment type="caution">
    <text evidence="1">The sequence shown here is derived from an EMBL/GenBank/DDBJ whole genome shotgun (WGS) entry which is preliminary data.</text>
</comment>
<accession>A0A9W9NPG8</accession>
<dbReference type="OrthoDB" id="3645574at2759"/>
<dbReference type="EMBL" id="JAPQKS010000006">
    <property type="protein sequence ID" value="KAJ5223737.1"/>
    <property type="molecule type" value="Genomic_DNA"/>
</dbReference>
<dbReference type="Proteomes" id="UP001150941">
    <property type="component" value="Unassembled WGS sequence"/>
</dbReference>
<organism evidence="1 2">
    <name type="scientific">Penicillium chermesinum</name>
    <dbReference type="NCBI Taxonomy" id="63820"/>
    <lineage>
        <taxon>Eukaryota</taxon>
        <taxon>Fungi</taxon>
        <taxon>Dikarya</taxon>
        <taxon>Ascomycota</taxon>
        <taxon>Pezizomycotina</taxon>
        <taxon>Eurotiomycetes</taxon>
        <taxon>Eurotiomycetidae</taxon>
        <taxon>Eurotiales</taxon>
        <taxon>Aspergillaceae</taxon>
        <taxon>Penicillium</taxon>
    </lineage>
</organism>
<name>A0A9W9NPG8_9EURO</name>
<proteinExistence type="predicted"/>
<reference evidence="1" key="2">
    <citation type="journal article" date="2023" name="IMA Fungus">
        <title>Comparative genomic study of the Penicillium genus elucidates a diverse pangenome and 15 lateral gene transfer events.</title>
        <authorList>
            <person name="Petersen C."/>
            <person name="Sorensen T."/>
            <person name="Nielsen M.R."/>
            <person name="Sondergaard T.E."/>
            <person name="Sorensen J.L."/>
            <person name="Fitzpatrick D.A."/>
            <person name="Frisvad J.C."/>
            <person name="Nielsen K.L."/>
        </authorList>
    </citation>
    <scope>NUCLEOTIDE SEQUENCE</scope>
    <source>
        <strain evidence="1">IBT 19713</strain>
    </source>
</reference>
<sequence length="148" mass="16924">MVKKRSLLRKEVTYSDVKDEEFNVLHQLGYHAEQSRFFAHLLDKRGWMEKVVAHHLNLSSTECHVAGIDDWLHGSFNVCVPIAIDTWNGKRVLLRFPLPYRVGEAYRPGNGDEKIRCEAGTYAWLQENCADVPIPQLYGFAFSSGESV</sequence>
<dbReference type="RefSeq" id="XP_058327920.1">
    <property type="nucleotide sequence ID" value="XM_058477575.1"/>
</dbReference>
<evidence type="ECO:0000313" key="1">
    <source>
        <dbReference type="EMBL" id="KAJ5223737.1"/>
    </source>
</evidence>
<reference evidence="1" key="1">
    <citation type="submission" date="2022-11" db="EMBL/GenBank/DDBJ databases">
        <authorList>
            <person name="Petersen C."/>
        </authorList>
    </citation>
    <scope>NUCLEOTIDE SEQUENCE</scope>
    <source>
        <strain evidence="1">IBT 19713</strain>
    </source>
</reference>